<dbReference type="InParanoid" id="A0A4S2N3F5"/>
<gene>
    <name evidence="2" type="ORF">EX30DRAFT_338371</name>
</gene>
<accession>A0A4S2N3F5</accession>
<sequence>MVSSISTTIFFLLPLLTAATHNMTFASPHIRASQLSTPIQNPYYTFTVRHVSSDPVYIHRQPTNSTSEQQQQLIHLPSIFTSGTYPSFDAGSLFYDTPPVAPTPPDNAIEIALDQSDDCASGEFDLAGITVEFEKERGLKLWVVASTGQWGNVDIAPPWDWSREIGGSTDSANSVGSDVVVKGDQGLSTRRRRGRRGVVIEKRDSRMEKRQNVERDVGDGEKKRMVLKPVGARYGMGDSLGIGWKRVRWVKIWAGYAMRDGEWWSGLVGDEEAPKWWGLDDVLLRKRCAV</sequence>
<dbReference type="Proteomes" id="UP000298138">
    <property type="component" value="Unassembled WGS sequence"/>
</dbReference>
<evidence type="ECO:0000313" key="2">
    <source>
        <dbReference type="EMBL" id="TGZ83759.1"/>
    </source>
</evidence>
<name>A0A4S2N3F5_9PEZI</name>
<dbReference type="EMBL" id="ML220113">
    <property type="protein sequence ID" value="TGZ83759.1"/>
    <property type="molecule type" value="Genomic_DNA"/>
</dbReference>
<organism evidence="2 3">
    <name type="scientific">Ascodesmis nigricans</name>
    <dbReference type="NCBI Taxonomy" id="341454"/>
    <lineage>
        <taxon>Eukaryota</taxon>
        <taxon>Fungi</taxon>
        <taxon>Dikarya</taxon>
        <taxon>Ascomycota</taxon>
        <taxon>Pezizomycotina</taxon>
        <taxon>Pezizomycetes</taxon>
        <taxon>Pezizales</taxon>
        <taxon>Ascodesmidaceae</taxon>
        <taxon>Ascodesmis</taxon>
    </lineage>
</organism>
<evidence type="ECO:0000256" key="1">
    <source>
        <dbReference type="SAM" id="SignalP"/>
    </source>
</evidence>
<evidence type="ECO:0000313" key="3">
    <source>
        <dbReference type="Proteomes" id="UP000298138"/>
    </source>
</evidence>
<keyword evidence="1" id="KW-0732">Signal</keyword>
<protein>
    <submittedName>
        <fullName evidence="2">Uncharacterized protein</fullName>
    </submittedName>
</protein>
<feature type="chain" id="PRO_5020784689" evidence="1">
    <location>
        <begin position="20"/>
        <end position="290"/>
    </location>
</feature>
<dbReference type="AlphaFoldDB" id="A0A4S2N3F5"/>
<feature type="signal peptide" evidence="1">
    <location>
        <begin position="1"/>
        <end position="19"/>
    </location>
</feature>
<proteinExistence type="predicted"/>
<reference evidence="2 3" key="1">
    <citation type="submission" date="2019-04" db="EMBL/GenBank/DDBJ databases">
        <title>Comparative genomics and transcriptomics to analyze fruiting body development in filamentous ascomycetes.</title>
        <authorList>
            <consortium name="DOE Joint Genome Institute"/>
            <person name="Lutkenhaus R."/>
            <person name="Traeger S."/>
            <person name="Breuer J."/>
            <person name="Kuo A."/>
            <person name="Lipzen A."/>
            <person name="Pangilinan J."/>
            <person name="Dilworth D."/>
            <person name="Sandor L."/>
            <person name="Poggeler S."/>
            <person name="Barry K."/>
            <person name="Grigoriev I.V."/>
            <person name="Nowrousian M."/>
        </authorList>
    </citation>
    <scope>NUCLEOTIDE SEQUENCE [LARGE SCALE GENOMIC DNA]</scope>
    <source>
        <strain evidence="2 3">CBS 389.68</strain>
    </source>
</reference>
<keyword evidence="3" id="KW-1185">Reference proteome</keyword>